<dbReference type="PANTHER" id="PTHR34220">
    <property type="entry name" value="SENSOR HISTIDINE KINASE YPDA"/>
    <property type="match status" value="1"/>
</dbReference>
<evidence type="ECO:0000256" key="1">
    <source>
        <dbReference type="SAM" id="Phobius"/>
    </source>
</evidence>
<organism evidence="3 4">
    <name type="scientific">Arcicella rosea</name>
    <dbReference type="NCBI Taxonomy" id="502909"/>
    <lineage>
        <taxon>Bacteria</taxon>
        <taxon>Pseudomonadati</taxon>
        <taxon>Bacteroidota</taxon>
        <taxon>Cytophagia</taxon>
        <taxon>Cytophagales</taxon>
        <taxon>Flectobacillaceae</taxon>
        <taxon>Arcicella</taxon>
    </lineage>
</organism>
<dbReference type="Proteomes" id="UP000524404">
    <property type="component" value="Unassembled WGS sequence"/>
</dbReference>
<evidence type="ECO:0000259" key="2">
    <source>
        <dbReference type="Pfam" id="PF06580"/>
    </source>
</evidence>
<feature type="transmembrane region" description="Helical" evidence="1">
    <location>
        <begin position="83"/>
        <end position="105"/>
    </location>
</feature>
<evidence type="ECO:0000313" key="4">
    <source>
        <dbReference type="Proteomes" id="UP000524404"/>
    </source>
</evidence>
<dbReference type="Pfam" id="PF06580">
    <property type="entry name" value="His_kinase"/>
    <property type="match status" value="1"/>
</dbReference>
<gene>
    <name evidence="3" type="ORF">HNP25_003603</name>
</gene>
<dbReference type="EMBL" id="JACHKT010000032">
    <property type="protein sequence ID" value="MBB6004933.1"/>
    <property type="molecule type" value="Genomic_DNA"/>
</dbReference>
<reference evidence="3 4" key="1">
    <citation type="submission" date="2020-08" db="EMBL/GenBank/DDBJ databases">
        <title>Functional genomics of gut bacteria from endangered species of beetles.</title>
        <authorList>
            <person name="Carlos-Shanley C."/>
        </authorList>
    </citation>
    <scope>NUCLEOTIDE SEQUENCE [LARGE SCALE GENOMIC DNA]</scope>
    <source>
        <strain evidence="3 4">S00070</strain>
    </source>
</reference>
<keyword evidence="3" id="KW-0418">Kinase</keyword>
<dbReference type="GO" id="GO:0016020">
    <property type="term" value="C:membrane"/>
    <property type="evidence" value="ECO:0007669"/>
    <property type="project" value="InterPro"/>
</dbReference>
<feature type="domain" description="Signal transduction histidine kinase internal region" evidence="2">
    <location>
        <begin position="176"/>
        <end position="253"/>
    </location>
</feature>
<dbReference type="PANTHER" id="PTHR34220:SF7">
    <property type="entry name" value="SENSOR HISTIDINE KINASE YPDA"/>
    <property type="match status" value="1"/>
</dbReference>
<proteinExistence type="predicted"/>
<keyword evidence="1" id="KW-0472">Membrane</keyword>
<dbReference type="InterPro" id="IPR010559">
    <property type="entry name" value="Sig_transdc_His_kin_internal"/>
</dbReference>
<dbReference type="InterPro" id="IPR050640">
    <property type="entry name" value="Bact_2-comp_sensor_kinase"/>
</dbReference>
<dbReference type="AlphaFoldDB" id="A0A841EV39"/>
<protein>
    <submittedName>
        <fullName evidence="3">Sensor histidine kinase YesM</fullName>
    </submittedName>
</protein>
<sequence>MNLFSEKKLDLLFHNSFKFRFSLHLSFWIVMFYLRFFFLIDSLNATRPLPTGLSNFIINIIFFYSLVYYGLPKLLLKKLIECLFLVIVLYCLMILINYFTVWSYLKFGGQATQTTENILLVNNGFFVAFLGKRASFYFLFDTFFELLFPLVLKLGKSFYEAHIKTITLERDKSVLELNRLRNQINPHFFFNNLNSIYSLVLKQDERASTALLKLSNLMRHTLYEADTEKTPLSQEITLITDYLSLAKIRYGSRVIISYEEENNDDGFIPTMLLLSFVENAFKHGVEEEISNNKAWVKVIINANDGILVAEFENSKPKVQAKAKIGGIGLTNSKKRLDLLYPNSHQLDILEKVDSYYAKISLKF</sequence>
<comment type="caution">
    <text evidence="3">The sequence shown here is derived from an EMBL/GenBank/DDBJ whole genome shotgun (WGS) entry which is preliminary data.</text>
</comment>
<keyword evidence="1" id="KW-1133">Transmembrane helix</keyword>
<keyword evidence="1" id="KW-0812">Transmembrane</keyword>
<feature type="transmembrane region" description="Helical" evidence="1">
    <location>
        <begin position="21"/>
        <end position="40"/>
    </location>
</feature>
<keyword evidence="3" id="KW-0808">Transferase</keyword>
<name>A0A841EV39_9BACT</name>
<feature type="transmembrane region" description="Helical" evidence="1">
    <location>
        <begin position="52"/>
        <end position="71"/>
    </location>
</feature>
<keyword evidence="4" id="KW-1185">Reference proteome</keyword>
<evidence type="ECO:0000313" key="3">
    <source>
        <dbReference type="EMBL" id="MBB6004933.1"/>
    </source>
</evidence>
<accession>A0A841EV39</accession>
<dbReference type="GO" id="GO:0000155">
    <property type="term" value="F:phosphorelay sensor kinase activity"/>
    <property type="evidence" value="ECO:0007669"/>
    <property type="project" value="InterPro"/>
</dbReference>